<evidence type="ECO:0000256" key="7">
    <source>
        <dbReference type="ARBA" id="ARBA00023251"/>
    </source>
</evidence>
<dbReference type="GO" id="GO:0005886">
    <property type="term" value="C:plasma membrane"/>
    <property type="evidence" value="ECO:0007669"/>
    <property type="project" value="UniProtKB-SubCell"/>
</dbReference>
<dbReference type="SUPFAM" id="SSF103473">
    <property type="entry name" value="MFS general substrate transporter"/>
    <property type="match status" value="1"/>
</dbReference>
<sequence>MFVLSALLLAAFVLFEARVTSPLLPLRVLTERNRAGAYLSLALSVVSMFGMFLFLSYYFQLVKGYSPVQSGAAFIPMAAAHAFGSTQIGARLSHRVRPGLLMGAGYAVSGIGVLMLALLGVDSSFGYIAVAEIVVGAGIGTAFMPAFSLGAHGVELRDVGVASAMTNTSQQIGGSIGTALLNTIAASATTGYVASHQGAGSLTGLSLVHGYSVAYWWATGFLAAAALVAFLAINAGRPKHERSIAAKRADTLELQGAE</sequence>
<dbReference type="Proteomes" id="UP000199063">
    <property type="component" value="Unassembled WGS sequence"/>
</dbReference>
<evidence type="ECO:0000313" key="9">
    <source>
        <dbReference type="EMBL" id="SDN80435.1"/>
    </source>
</evidence>
<reference evidence="10" key="1">
    <citation type="submission" date="2016-10" db="EMBL/GenBank/DDBJ databases">
        <authorList>
            <person name="Varghese N."/>
            <person name="Submissions S."/>
        </authorList>
    </citation>
    <scope>NUCLEOTIDE SEQUENCE [LARGE SCALE GENOMIC DNA]</scope>
    <source>
        <strain evidence="10">CGMCC 4.7042</strain>
    </source>
</reference>
<proteinExistence type="predicted"/>
<keyword evidence="5 8" id="KW-1133">Transmembrane helix</keyword>
<organism evidence="9 10">
    <name type="scientific">Streptomyces wuyuanensis</name>
    <dbReference type="NCBI Taxonomy" id="1196353"/>
    <lineage>
        <taxon>Bacteria</taxon>
        <taxon>Bacillati</taxon>
        <taxon>Actinomycetota</taxon>
        <taxon>Actinomycetes</taxon>
        <taxon>Kitasatosporales</taxon>
        <taxon>Streptomycetaceae</taxon>
        <taxon>Streptomyces</taxon>
    </lineage>
</organism>
<dbReference type="Gene3D" id="1.20.1250.20">
    <property type="entry name" value="MFS general substrate transporter like domains"/>
    <property type="match status" value="1"/>
</dbReference>
<evidence type="ECO:0000256" key="5">
    <source>
        <dbReference type="ARBA" id="ARBA00022989"/>
    </source>
</evidence>
<dbReference type="PANTHER" id="PTHR42718:SF46">
    <property type="entry name" value="BLR6921 PROTEIN"/>
    <property type="match status" value="1"/>
</dbReference>
<gene>
    <name evidence="9" type="ORF">SAMN05444921_1439</name>
</gene>
<dbReference type="PANTHER" id="PTHR42718">
    <property type="entry name" value="MAJOR FACILITATOR SUPERFAMILY MULTIDRUG TRANSPORTER MFSC"/>
    <property type="match status" value="1"/>
</dbReference>
<protein>
    <submittedName>
        <fullName evidence="9">Major Facilitator Superfamily protein</fullName>
    </submittedName>
</protein>
<evidence type="ECO:0000256" key="8">
    <source>
        <dbReference type="SAM" id="Phobius"/>
    </source>
</evidence>
<dbReference type="Pfam" id="PF07690">
    <property type="entry name" value="MFS_1"/>
    <property type="match status" value="1"/>
</dbReference>
<evidence type="ECO:0000313" key="10">
    <source>
        <dbReference type="Proteomes" id="UP000199063"/>
    </source>
</evidence>
<dbReference type="STRING" id="1196353.SAMN05444921_1439"/>
<evidence type="ECO:0000256" key="4">
    <source>
        <dbReference type="ARBA" id="ARBA00022692"/>
    </source>
</evidence>
<keyword evidence="10" id="KW-1185">Reference proteome</keyword>
<comment type="subcellular location">
    <subcellularLocation>
        <location evidence="1">Cell membrane</location>
        <topology evidence="1">Multi-pass membrane protein</topology>
    </subcellularLocation>
</comment>
<evidence type="ECO:0000256" key="1">
    <source>
        <dbReference type="ARBA" id="ARBA00004651"/>
    </source>
</evidence>
<feature type="transmembrane region" description="Helical" evidence="8">
    <location>
        <begin position="172"/>
        <end position="194"/>
    </location>
</feature>
<feature type="transmembrane region" description="Helical" evidence="8">
    <location>
        <begin position="214"/>
        <end position="233"/>
    </location>
</feature>
<evidence type="ECO:0000256" key="6">
    <source>
        <dbReference type="ARBA" id="ARBA00023136"/>
    </source>
</evidence>
<accession>A0A1H0EDF3</accession>
<feature type="transmembrane region" description="Helical" evidence="8">
    <location>
        <begin position="127"/>
        <end position="151"/>
    </location>
</feature>
<keyword evidence="6 8" id="KW-0472">Membrane</keyword>
<keyword evidence="2" id="KW-0813">Transport</keyword>
<name>A0A1H0EDF3_9ACTN</name>
<dbReference type="EMBL" id="FNHI01000043">
    <property type="protein sequence ID" value="SDN80435.1"/>
    <property type="molecule type" value="Genomic_DNA"/>
</dbReference>
<dbReference type="GO" id="GO:0022857">
    <property type="term" value="F:transmembrane transporter activity"/>
    <property type="evidence" value="ECO:0007669"/>
    <property type="project" value="InterPro"/>
</dbReference>
<evidence type="ECO:0000256" key="2">
    <source>
        <dbReference type="ARBA" id="ARBA00022448"/>
    </source>
</evidence>
<dbReference type="GO" id="GO:0046677">
    <property type="term" value="P:response to antibiotic"/>
    <property type="evidence" value="ECO:0007669"/>
    <property type="project" value="UniProtKB-KW"/>
</dbReference>
<dbReference type="AlphaFoldDB" id="A0A1H0EDF3"/>
<dbReference type="InterPro" id="IPR036259">
    <property type="entry name" value="MFS_trans_sf"/>
</dbReference>
<dbReference type="InterPro" id="IPR011701">
    <property type="entry name" value="MFS"/>
</dbReference>
<feature type="transmembrane region" description="Helical" evidence="8">
    <location>
        <begin position="100"/>
        <end position="121"/>
    </location>
</feature>
<keyword evidence="7" id="KW-0046">Antibiotic resistance</keyword>
<keyword evidence="4 8" id="KW-0812">Transmembrane</keyword>
<keyword evidence="3" id="KW-1003">Cell membrane</keyword>
<feature type="transmembrane region" description="Helical" evidence="8">
    <location>
        <begin position="35"/>
        <end position="59"/>
    </location>
</feature>
<evidence type="ECO:0000256" key="3">
    <source>
        <dbReference type="ARBA" id="ARBA00022475"/>
    </source>
</evidence>